<evidence type="ECO:0000313" key="1">
    <source>
        <dbReference type="EMBL" id="CAI9730648.1"/>
    </source>
</evidence>
<protein>
    <submittedName>
        <fullName evidence="1">Uncharacterized protein</fullName>
    </submittedName>
</protein>
<dbReference type="AlphaFoldDB" id="A0AA36BAT1"/>
<organism evidence="1 2">
    <name type="scientific">Octopus vulgaris</name>
    <name type="common">Common octopus</name>
    <dbReference type="NCBI Taxonomy" id="6645"/>
    <lineage>
        <taxon>Eukaryota</taxon>
        <taxon>Metazoa</taxon>
        <taxon>Spiralia</taxon>
        <taxon>Lophotrochozoa</taxon>
        <taxon>Mollusca</taxon>
        <taxon>Cephalopoda</taxon>
        <taxon>Coleoidea</taxon>
        <taxon>Octopodiformes</taxon>
        <taxon>Octopoda</taxon>
        <taxon>Incirrata</taxon>
        <taxon>Octopodidae</taxon>
        <taxon>Octopus</taxon>
    </lineage>
</organism>
<name>A0AA36BAT1_OCTVU</name>
<keyword evidence="2" id="KW-1185">Reference proteome</keyword>
<gene>
    <name evidence="1" type="ORF">OCTVUL_1B021541</name>
</gene>
<reference evidence="1" key="1">
    <citation type="submission" date="2023-08" db="EMBL/GenBank/DDBJ databases">
        <authorList>
            <person name="Alioto T."/>
            <person name="Alioto T."/>
            <person name="Gomez Garrido J."/>
        </authorList>
    </citation>
    <scope>NUCLEOTIDE SEQUENCE</scope>
</reference>
<dbReference type="EMBL" id="OX597824">
    <property type="protein sequence ID" value="CAI9730648.1"/>
    <property type="molecule type" value="Genomic_DNA"/>
</dbReference>
<proteinExistence type="predicted"/>
<dbReference type="Proteomes" id="UP001162480">
    <property type="component" value="Chromosome 11"/>
</dbReference>
<sequence>MASYGKAASKFIAAQEIVLRIITVYVEDTQETAYNTGDRLLRRISNNQPEQERIIVESAISIGSHRNTTQRNTGNAIRNIHGNIHSLLDVCFVAQCEKVVKHDMLRTGPYGTTGSNANL</sequence>
<evidence type="ECO:0000313" key="2">
    <source>
        <dbReference type="Proteomes" id="UP001162480"/>
    </source>
</evidence>
<accession>A0AA36BAT1</accession>